<feature type="transmembrane region" description="Helical" evidence="1">
    <location>
        <begin position="34"/>
        <end position="54"/>
    </location>
</feature>
<feature type="transmembrane region" description="Helical" evidence="1">
    <location>
        <begin position="250"/>
        <end position="275"/>
    </location>
</feature>
<comment type="caution">
    <text evidence="2">The sequence shown here is derived from an EMBL/GenBank/DDBJ whole genome shotgun (WGS) entry which is preliminary data.</text>
</comment>
<keyword evidence="1" id="KW-0812">Transmembrane</keyword>
<dbReference type="Proteomes" id="UP000741863">
    <property type="component" value="Unassembled WGS sequence"/>
</dbReference>
<feature type="transmembrane region" description="Helical" evidence="1">
    <location>
        <begin position="109"/>
        <end position="127"/>
    </location>
</feature>
<dbReference type="PANTHER" id="PTHR37814:SF1">
    <property type="entry name" value="MEMBRANE PROTEIN"/>
    <property type="match status" value="1"/>
</dbReference>
<organism evidence="2 3">
    <name type="scientific">Geomicrobium sediminis</name>
    <dbReference type="NCBI Taxonomy" id="1347788"/>
    <lineage>
        <taxon>Bacteria</taxon>
        <taxon>Bacillati</taxon>
        <taxon>Bacillota</taxon>
        <taxon>Bacilli</taxon>
        <taxon>Bacillales</taxon>
        <taxon>Geomicrobium</taxon>
    </lineage>
</organism>
<evidence type="ECO:0000256" key="1">
    <source>
        <dbReference type="SAM" id="Phobius"/>
    </source>
</evidence>
<keyword evidence="1" id="KW-1133">Transmembrane helix</keyword>
<feature type="transmembrane region" description="Helical" evidence="1">
    <location>
        <begin position="85"/>
        <end position="103"/>
    </location>
</feature>
<feature type="transmembrane region" description="Helical" evidence="1">
    <location>
        <begin position="139"/>
        <end position="157"/>
    </location>
</feature>
<name>A0ABS2PGP5_9BACL</name>
<dbReference type="InterPro" id="IPR038728">
    <property type="entry name" value="YkvI-like"/>
</dbReference>
<reference evidence="2 3" key="1">
    <citation type="submission" date="2021-01" db="EMBL/GenBank/DDBJ databases">
        <title>Genomic Encyclopedia of Type Strains, Phase IV (KMG-IV): sequencing the most valuable type-strain genomes for metagenomic binning, comparative biology and taxonomic classification.</title>
        <authorList>
            <person name="Goeker M."/>
        </authorList>
    </citation>
    <scope>NUCLEOTIDE SEQUENCE [LARGE SCALE GENOMIC DNA]</scope>
    <source>
        <strain evidence="2 3">DSM 25540</strain>
    </source>
</reference>
<dbReference type="EMBL" id="JAFBEC010000013">
    <property type="protein sequence ID" value="MBM7634511.1"/>
    <property type="molecule type" value="Genomic_DNA"/>
</dbReference>
<keyword evidence="1" id="KW-0472">Membrane</keyword>
<evidence type="ECO:0000313" key="2">
    <source>
        <dbReference type="EMBL" id="MBM7634511.1"/>
    </source>
</evidence>
<protein>
    <submittedName>
        <fullName evidence="2">Membrane protein YkvI</fullName>
    </submittedName>
</protein>
<sequence length="341" mass="37518">MIGRGIKWMLLLTGTMIGAGYASGREIWQFFGADSVVAILLFSGLFMICSYVILKLSISLKAENYVVVLEALLGKRLAKAYDKLIILYLFLTTGIMISGGGATLQTFELPYWFGIGLMCILLVVLFIWDLDGLTSVNNFLTPMLIICLVVILIIFQWTSEGGFSLEWGAQSNWPSALTFTALNLLPVVAVLSAIGTKIEHKGEVWIATIGSGLILGGVSLIYNQSLLRVADDLLLYEIPLFSILSSYPSILVFAMTILLWTAIFTTAAANILGLISRFKNLFTAPGWLLTFVIVTALIPMTTFGFSTLVGFLYPLYGMLNLYLLGSVLLFPFLQEDQPKLR</sequence>
<dbReference type="PANTHER" id="PTHR37814">
    <property type="entry name" value="CONSERVED MEMBRANE PROTEIN"/>
    <property type="match status" value="1"/>
</dbReference>
<dbReference type="RefSeq" id="WP_204699322.1">
    <property type="nucleotide sequence ID" value="NZ_JAFBEC010000013.1"/>
</dbReference>
<accession>A0ABS2PGP5</accession>
<feature type="transmembrane region" description="Helical" evidence="1">
    <location>
        <begin position="311"/>
        <end position="333"/>
    </location>
</feature>
<keyword evidence="3" id="KW-1185">Reference proteome</keyword>
<feature type="transmembrane region" description="Helical" evidence="1">
    <location>
        <begin position="177"/>
        <end position="195"/>
    </location>
</feature>
<feature type="transmembrane region" description="Helical" evidence="1">
    <location>
        <begin position="204"/>
        <end position="222"/>
    </location>
</feature>
<proteinExistence type="predicted"/>
<gene>
    <name evidence="2" type="ORF">JOD17_003630</name>
</gene>
<feature type="transmembrane region" description="Helical" evidence="1">
    <location>
        <begin position="287"/>
        <end position="305"/>
    </location>
</feature>
<evidence type="ECO:0000313" key="3">
    <source>
        <dbReference type="Proteomes" id="UP000741863"/>
    </source>
</evidence>